<dbReference type="Pfam" id="PF00534">
    <property type="entry name" value="Glycos_transf_1"/>
    <property type="match status" value="1"/>
</dbReference>
<dbReference type="SUPFAM" id="SSF53756">
    <property type="entry name" value="UDP-Glycosyltransferase/glycogen phosphorylase"/>
    <property type="match status" value="1"/>
</dbReference>
<dbReference type="EMBL" id="JBFRYC010000002">
    <property type="protein sequence ID" value="MEX1660631.1"/>
    <property type="molecule type" value="Genomic_DNA"/>
</dbReference>
<keyword evidence="2" id="KW-0808">Transferase</keyword>
<proteinExistence type="predicted"/>
<comment type="caution">
    <text evidence="2">The sequence shown here is derived from an EMBL/GenBank/DDBJ whole genome shotgun (WGS) entry which is preliminary data.</text>
</comment>
<name>A0ABV3TGB4_9RHOB</name>
<dbReference type="CDD" id="cd03801">
    <property type="entry name" value="GT4_PimA-like"/>
    <property type="match status" value="1"/>
</dbReference>
<reference evidence="2 3" key="1">
    <citation type="journal article" date="2011" name="Int. J. Syst. Evol. Microbiol.">
        <title>Zhongshania antarctica gen. nov., sp. nov. and Zhongshania guokunii sp. nov., gammaproteobacteria respectively isolated from coastal attached (fast) ice and surface seawater of the Antarctic.</title>
        <authorList>
            <person name="Li H.J."/>
            <person name="Zhang X.Y."/>
            <person name="Chen C.X."/>
            <person name="Zhang Y.J."/>
            <person name="Gao Z.M."/>
            <person name="Yu Y."/>
            <person name="Chen X.L."/>
            <person name="Chen B."/>
            <person name="Zhang Y.Z."/>
        </authorList>
    </citation>
    <scope>NUCLEOTIDE SEQUENCE [LARGE SCALE GENOMIC DNA]</scope>
    <source>
        <strain evidence="2 3">15-R06ZXC-3</strain>
    </source>
</reference>
<dbReference type="RefSeq" id="WP_368390889.1">
    <property type="nucleotide sequence ID" value="NZ_JBFRYC010000002.1"/>
</dbReference>
<dbReference type="GO" id="GO:0016757">
    <property type="term" value="F:glycosyltransferase activity"/>
    <property type="evidence" value="ECO:0007669"/>
    <property type="project" value="UniProtKB-KW"/>
</dbReference>
<organism evidence="2 3">
    <name type="scientific">Thioclava arctica</name>
    <dbReference type="NCBI Taxonomy" id="3238301"/>
    <lineage>
        <taxon>Bacteria</taxon>
        <taxon>Pseudomonadati</taxon>
        <taxon>Pseudomonadota</taxon>
        <taxon>Alphaproteobacteria</taxon>
        <taxon>Rhodobacterales</taxon>
        <taxon>Paracoccaceae</taxon>
        <taxon>Thioclava</taxon>
    </lineage>
</organism>
<gene>
    <name evidence="2" type="ORF">AB4874_03070</name>
</gene>
<keyword evidence="2" id="KW-0328">Glycosyltransferase</keyword>
<keyword evidence="3" id="KW-1185">Reference proteome</keyword>
<dbReference type="EC" id="2.4.-.-" evidence="2"/>
<accession>A0ABV3TGB4</accession>
<evidence type="ECO:0000259" key="1">
    <source>
        <dbReference type="Pfam" id="PF00534"/>
    </source>
</evidence>
<protein>
    <submittedName>
        <fullName evidence="2">Glycosyltransferase family 4 protein</fullName>
        <ecNumber evidence="2">2.4.-.-</ecNumber>
    </submittedName>
</protein>
<evidence type="ECO:0000313" key="2">
    <source>
        <dbReference type="EMBL" id="MEX1660631.1"/>
    </source>
</evidence>
<evidence type="ECO:0000313" key="3">
    <source>
        <dbReference type="Proteomes" id="UP001557465"/>
    </source>
</evidence>
<dbReference type="PANTHER" id="PTHR45947">
    <property type="entry name" value="SULFOQUINOVOSYL TRANSFERASE SQD2"/>
    <property type="match status" value="1"/>
</dbReference>
<dbReference type="InterPro" id="IPR001296">
    <property type="entry name" value="Glyco_trans_1"/>
</dbReference>
<feature type="domain" description="Glycosyl transferase family 1" evidence="1">
    <location>
        <begin position="214"/>
        <end position="375"/>
    </location>
</feature>
<dbReference type="PANTHER" id="PTHR45947:SF3">
    <property type="entry name" value="SULFOQUINOVOSYL TRANSFERASE SQD2"/>
    <property type="match status" value="1"/>
</dbReference>
<dbReference type="Proteomes" id="UP001557465">
    <property type="component" value="Unassembled WGS sequence"/>
</dbReference>
<dbReference type="Gene3D" id="3.40.50.2000">
    <property type="entry name" value="Glycogen Phosphorylase B"/>
    <property type="match status" value="2"/>
</dbReference>
<dbReference type="InterPro" id="IPR050194">
    <property type="entry name" value="Glycosyltransferase_grp1"/>
</dbReference>
<sequence length="401" mass="43888">MSEKLRVLMIAPALSRESIGEAYVAYKWAEALMPLVDLTVASFQSPRHSSLAEQLPQARIVTWPRPTVLDRNPRLRAMLKPEWPIFMRKIRAYLRAHGGEFDIAHQIMPQAMRYASPLRGGGVPYVVGPLGGALTTPPAFRTESGAAKWYTRLRALDHLRLRFDPALRASYRDAAMVLGVAPYIRDHLAPIAIRDYENVLELGIEGPAPARELRSDGTIRLLHVGRGVRTKGLRDVVRAMGLLRERPDLHLTSAGAGEEIALCRAEAERLGVADRCAFLGAIPRDQVEDLYAGSDIFVFPSWREPAGNVLYEAMRWGLPVIAAARGGPDWIVDEGVTGFKCAVSTPDALARDVAGAIAKLADDPGLRATFGARGQAKVLAEGLWPVKAEGLVGLYKRALGR</sequence>